<evidence type="ECO:0000313" key="2">
    <source>
        <dbReference type="Proteomes" id="UP001165079"/>
    </source>
</evidence>
<accession>A0A9W6SKL2</accession>
<proteinExistence type="predicted"/>
<dbReference type="Proteomes" id="UP001165079">
    <property type="component" value="Unassembled WGS sequence"/>
</dbReference>
<dbReference type="PANTHER" id="PTHR35585:SF1">
    <property type="entry name" value="HHE DOMAIN PROTEIN (AFU_ORTHOLOGUE AFUA_4G00730)"/>
    <property type="match status" value="1"/>
</dbReference>
<reference evidence="1" key="1">
    <citation type="submission" date="2023-03" db="EMBL/GenBank/DDBJ databases">
        <title>Actinorhabdospora filicis NBRC 111898.</title>
        <authorList>
            <person name="Ichikawa N."/>
            <person name="Sato H."/>
            <person name="Tonouchi N."/>
        </authorList>
    </citation>
    <scope>NUCLEOTIDE SEQUENCE</scope>
    <source>
        <strain evidence="1">NBRC 111898</strain>
    </source>
</reference>
<comment type="caution">
    <text evidence="1">The sequence shown here is derived from an EMBL/GenBank/DDBJ whole genome shotgun (WGS) entry which is preliminary data.</text>
</comment>
<evidence type="ECO:0000313" key="1">
    <source>
        <dbReference type="EMBL" id="GLZ77625.1"/>
    </source>
</evidence>
<dbReference type="RefSeq" id="WP_285662724.1">
    <property type="nucleotide sequence ID" value="NZ_BSTX01000001.1"/>
</dbReference>
<name>A0A9W6SKL2_9ACTN</name>
<dbReference type="PANTHER" id="PTHR35585">
    <property type="entry name" value="HHE DOMAIN PROTEIN (AFU_ORTHOLOGUE AFUA_4G00730)"/>
    <property type="match status" value="1"/>
</dbReference>
<dbReference type="EMBL" id="BSTX01000001">
    <property type="protein sequence ID" value="GLZ77625.1"/>
    <property type="molecule type" value="Genomic_DNA"/>
</dbReference>
<dbReference type="AlphaFoldDB" id="A0A9W6SKL2"/>
<evidence type="ECO:0008006" key="3">
    <source>
        <dbReference type="Google" id="ProtNLM"/>
    </source>
</evidence>
<keyword evidence="2" id="KW-1185">Reference proteome</keyword>
<sequence length="135" mass="14895">MDVVTAITRDHRLIESLIDDLAEGGRPWLLTELKARIAAHAAGEDHVYGTAYHGAHERDETVETIAAAERAEGTERYAEALAECAATLREHVDEEERDVLPRLAKAVPEERLEDLGRAFEDGRAAELRRSGVEPG</sequence>
<protein>
    <recommendedName>
        <fullName evidence="3">Hemerythrin HHE cation binding domain-containing protein</fullName>
    </recommendedName>
</protein>
<organism evidence="1 2">
    <name type="scientific">Actinorhabdospora filicis</name>
    <dbReference type="NCBI Taxonomy" id="1785913"/>
    <lineage>
        <taxon>Bacteria</taxon>
        <taxon>Bacillati</taxon>
        <taxon>Actinomycetota</taxon>
        <taxon>Actinomycetes</taxon>
        <taxon>Micromonosporales</taxon>
        <taxon>Micromonosporaceae</taxon>
        <taxon>Actinorhabdospora</taxon>
    </lineage>
</organism>
<gene>
    <name evidence="1" type="ORF">Afil01_24320</name>
</gene>